<feature type="transmembrane region" description="Helical" evidence="9">
    <location>
        <begin position="460"/>
        <end position="481"/>
    </location>
</feature>
<evidence type="ECO:0000256" key="7">
    <source>
        <dbReference type="ARBA" id="ARBA00022989"/>
    </source>
</evidence>
<dbReference type="InterPro" id="IPR000515">
    <property type="entry name" value="MetI-like"/>
</dbReference>
<keyword evidence="7 9" id="KW-1133">Transmembrane helix</keyword>
<dbReference type="GO" id="GO:0043190">
    <property type="term" value="C:ATP-binding cassette (ABC) transporter complex"/>
    <property type="evidence" value="ECO:0007669"/>
    <property type="project" value="InterPro"/>
</dbReference>
<comment type="caution">
    <text evidence="11">The sequence shown here is derived from an EMBL/GenBank/DDBJ whole genome shotgun (WGS) entry which is preliminary data.</text>
</comment>
<dbReference type="GO" id="GO:0022857">
    <property type="term" value="F:transmembrane transporter activity"/>
    <property type="evidence" value="ECO:0007669"/>
    <property type="project" value="InterPro"/>
</dbReference>
<dbReference type="EMBL" id="QCXQ01000001">
    <property type="protein sequence ID" value="PWG00690.1"/>
    <property type="molecule type" value="Genomic_DNA"/>
</dbReference>
<dbReference type="GO" id="GO:0006865">
    <property type="term" value="P:amino acid transport"/>
    <property type="evidence" value="ECO:0007669"/>
    <property type="project" value="UniProtKB-KW"/>
</dbReference>
<accession>A0A2V1N4A8</accession>
<dbReference type="InterPro" id="IPR043429">
    <property type="entry name" value="ArtM/GltK/GlnP/TcyL/YhdX-like"/>
</dbReference>
<evidence type="ECO:0000256" key="2">
    <source>
        <dbReference type="ARBA" id="ARBA00010072"/>
    </source>
</evidence>
<sequence length="492" mass="54406">MKNTGNLFYRVVIIFILTMSFGSLSTAKADVPEMSSSLSAVKARGELVVATSPDYPPYEFLVNKNGHSTVQGVDIMVAKKVAKNIGVKLVVKKMNFDSLLVALQTGKCDMVIGGVNPTPERRKNVLFTKMYYHGGQYILVKKSMSWLYHDKNSFKNKTIGAQTGTTQYDLAKKQIKGVKVRGMTSYSDLVLALKTNKVNGVVMEKPAALAYAKNDGSLRAINAEFKLDKGTTGVAIAVKKGNVSLAQAANKGIDQIQKQDLVNKDYLKKAGQYLKVNTEDTSMWHYWRFFATGIEYTLIISIVSAILGLMLGLLLALMRLSKNRLWRGIAISYIEFLRGTPMMVQVMFVYFGIGVLINIPALLAGIIAVSLNSGAYVAEIIRGGINSVDSGQTEAAESLGLSMSDSYRFVILPQAMRNIWPALGNEFITLLKDSSIVSIIGVTDLIYESNLVRSDTYRGVMPIFIAMLLYFAMTFILTRILNHYERKMQYAN</sequence>
<keyword evidence="6" id="KW-0029">Amino-acid transport</keyword>
<evidence type="ECO:0000256" key="9">
    <source>
        <dbReference type="RuleBase" id="RU363032"/>
    </source>
</evidence>
<keyword evidence="12" id="KW-1185">Reference proteome</keyword>
<dbReference type="SMART" id="SM00062">
    <property type="entry name" value="PBPb"/>
    <property type="match status" value="1"/>
</dbReference>
<evidence type="ECO:0000256" key="5">
    <source>
        <dbReference type="ARBA" id="ARBA00022692"/>
    </source>
</evidence>
<dbReference type="PANTHER" id="PTHR30614:SF20">
    <property type="entry name" value="GLUTAMINE TRANSPORT SYSTEM PERMEASE PROTEIN GLNP"/>
    <property type="match status" value="1"/>
</dbReference>
<evidence type="ECO:0000259" key="10">
    <source>
        <dbReference type="PROSITE" id="PS50928"/>
    </source>
</evidence>
<evidence type="ECO:0000313" key="12">
    <source>
        <dbReference type="Proteomes" id="UP000245080"/>
    </source>
</evidence>
<dbReference type="PROSITE" id="PS50928">
    <property type="entry name" value="ABC_TM1"/>
    <property type="match status" value="1"/>
</dbReference>
<evidence type="ECO:0000256" key="1">
    <source>
        <dbReference type="ARBA" id="ARBA00004651"/>
    </source>
</evidence>
<keyword evidence="5 9" id="KW-0812">Transmembrane</keyword>
<dbReference type="SUPFAM" id="SSF161098">
    <property type="entry name" value="MetI-like"/>
    <property type="match status" value="1"/>
</dbReference>
<feature type="transmembrane region" description="Helical" evidence="9">
    <location>
        <begin position="348"/>
        <end position="369"/>
    </location>
</feature>
<feature type="domain" description="ABC transmembrane type-1" evidence="10">
    <location>
        <begin position="294"/>
        <end position="481"/>
    </location>
</feature>
<name>A0A2V1N4A8_9LACO</name>
<evidence type="ECO:0000256" key="3">
    <source>
        <dbReference type="ARBA" id="ARBA00022448"/>
    </source>
</evidence>
<comment type="similarity">
    <text evidence="2">Belongs to the binding-protein-dependent transport system permease family. HisMQ subfamily.</text>
</comment>
<organism evidence="11 12">
    <name type="scientific">Levilactobacillus bambusae</name>
    <dbReference type="NCBI Taxonomy" id="2024736"/>
    <lineage>
        <taxon>Bacteria</taxon>
        <taxon>Bacillati</taxon>
        <taxon>Bacillota</taxon>
        <taxon>Bacilli</taxon>
        <taxon>Lactobacillales</taxon>
        <taxon>Lactobacillaceae</taxon>
        <taxon>Levilactobacillus</taxon>
    </lineage>
</organism>
<dbReference type="OrthoDB" id="9811552at2"/>
<keyword evidence="3 9" id="KW-0813">Transport</keyword>
<comment type="subcellular location">
    <subcellularLocation>
        <location evidence="1 9">Cell membrane</location>
        <topology evidence="1 9">Multi-pass membrane protein</topology>
    </subcellularLocation>
</comment>
<dbReference type="RefSeq" id="WP_109249403.1">
    <property type="nucleotide sequence ID" value="NZ_QCXQ01000001.1"/>
</dbReference>
<dbReference type="NCBIfam" id="TIGR01726">
    <property type="entry name" value="HEQRo_perm_3TM"/>
    <property type="match status" value="1"/>
</dbReference>
<dbReference type="SUPFAM" id="SSF53850">
    <property type="entry name" value="Periplasmic binding protein-like II"/>
    <property type="match status" value="1"/>
</dbReference>
<dbReference type="InterPro" id="IPR035906">
    <property type="entry name" value="MetI-like_sf"/>
</dbReference>
<dbReference type="Gene3D" id="1.10.3720.10">
    <property type="entry name" value="MetI-like"/>
    <property type="match status" value="1"/>
</dbReference>
<evidence type="ECO:0000256" key="6">
    <source>
        <dbReference type="ARBA" id="ARBA00022970"/>
    </source>
</evidence>
<dbReference type="AlphaFoldDB" id="A0A2V1N4A8"/>
<keyword evidence="4" id="KW-1003">Cell membrane</keyword>
<evidence type="ECO:0000256" key="4">
    <source>
        <dbReference type="ARBA" id="ARBA00022475"/>
    </source>
</evidence>
<reference evidence="11 12" key="1">
    <citation type="journal article" date="2018" name="Int. J. Syst. Evol. Microbiol.">
        <title>Lactobacillus bambusae sp. nov., isolated from a traditional fermented Ma-bamboo shoots of Taiwan.</title>
        <authorList>
            <person name="Wang L.-T."/>
        </authorList>
    </citation>
    <scope>NUCLEOTIDE SEQUENCE [LARGE SCALE GENOMIC DNA]</scope>
    <source>
        <strain evidence="11 12">BS-W1</strain>
    </source>
</reference>
<dbReference type="CDD" id="cd06261">
    <property type="entry name" value="TM_PBP2"/>
    <property type="match status" value="1"/>
</dbReference>
<dbReference type="Gene3D" id="3.40.190.10">
    <property type="entry name" value="Periplasmic binding protein-like II"/>
    <property type="match status" value="2"/>
</dbReference>
<dbReference type="Pfam" id="PF00528">
    <property type="entry name" value="BPD_transp_1"/>
    <property type="match status" value="1"/>
</dbReference>
<feature type="transmembrane region" description="Helical" evidence="9">
    <location>
        <begin position="296"/>
        <end position="317"/>
    </location>
</feature>
<evidence type="ECO:0000256" key="8">
    <source>
        <dbReference type="ARBA" id="ARBA00023136"/>
    </source>
</evidence>
<keyword evidence="8 9" id="KW-0472">Membrane</keyword>
<dbReference type="InterPro" id="IPR001638">
    <property type="entry name" value="Solute-binding_3/MltF_N"/>
</dbReference>
<gene>
    <name evidence="11" type="ORF">DCM90_00500</name>
</gene>
<dbReference type="PANTHER" id="PTHR30614">
    <property type="entry name" value="MEMBRANE COMPONENT OF AMINO ACID ABC TRANSPORTER"/>
    <property type="match status" value="1"/>
</dbReference>
<dbReference type="InterPro" id="IPR010065">
    <property type="entry name" value="AA_ABC_transptr_permease_3TM"/>
</dbReference>
<dbReference type="Proteomes" id="UP000245080">
    <property type="component" value="Unassembled WGS sequence"/>
</dbReference>
<proteinExistence type="inferred from homology"/>
<dbReference type="FunFam" id="1.10.3720.10:FF:000033">
    <property type="entry name" value="Polar amino acid ABC transporter permease"/>
    <property type="match status" value="1"/>
</dbReference>
<protein>
    <submittedName>
        <fullName evidence="11">ABC transporter permease</fullName>
    </submittedName>
</protein>
<dbReference type="Pfam" id="PF00497">
    <property type="entry name" value="SBP_bac_3"/>
    <property type="match status" value="1"/>
</dbReference>
<evidence type="ECO:0000313" key="11">
    <source>
        <dbReference type="EMBL" id="PWG00690.1"/>
    </source>
</evidence>